<dbReference type="PANTHER" id="PTHR43150:SF2">
    <property type="entry name" value="HYPERKINETIC, ISOFORM M"/>
    <property type="match status" value="1"/>
</dbReference>
<dbReference type="PANTHER" id="PTHR43150">
    <property type="entry name" value="HYPERKINETIC, ISOFORM M"/>
    <property type="match status" value="1"/>
</dbReference>
<proteinExistence type="inferred from homology"/>
<feature type="compositionally biased region" description="Polar residues" evidence="4">
    <location>
        <begin position="43"/>
        <end position="56"/>
    </location>
</feature>
<dbReference type="GO" id="GO:0015459">
    <property type="term" value="F:potassium channel regulator activity"/>
    <property type="evidence" value="ECO:0007669"/>
    <property type="project" value="TreeGrafter"/>
</dbReference>
<evidence type="ECO:0000313" key="7">
    <source>
        <dbReference type="Proteomes" id="UP000681967"/>
    </source>
</evidence>
<accession>A0A8S2W809</accession>
<evidence type="ECO:0000256" key="3">
    <source>
        <dbReference type="ARBA" id="ARBA00023002"/>
    </source>
</evidence>
<dbReference type="Gene3D" id="3.20.20.100">
    <property type="entry name" value="NADP-dependent oxidoreductase domain"/>
    <property type="match status" value="1"/>
</dbReference>
<feature type="domain" description="NADP-dependent oxidoreductase" evidence="5">
    <location>
        <begin position="177"/>
        <end position="281"/>
    </location>
</feature>
<dbReference type="Pfam" id="PF00248">
    <property type="entry name" value="Aldo_ket_red"/>
    <property type="match status" value="1"/>
</dbReference>
<keyword evidence="2" id="KW-0521">NADP</keyword>
<evidence type="ECO:0000256" key="2">
    <source>
        <dbReference type="ARBA" id="ARBA00022857"/>
    </source>
</evidence>
<dbReference type="InterPro" id="IPR005399">
    <property type="entry name" value="K_chnl_volt-dep_bsu_KCNAB-rel"/>
</dbReference>
<dbReference type="InterPro" id="IPR023210">
    <property type="entry name" value="NADP_OxRdtase_dom"/>
</dbReference>
<gene>
    <name evidence="6" type="ORF">BYL167_LOCUS33200</name>
</gene>
<keyword evidence="3" id="KW-0560">Oxidoreductase</keyword>
<evidence type="ECO:0000256" key="1">
    <source>
        <dbReference type="ARBA" id="ARBA00006515"/>
    </source>
</evidence>
<evidence type="ECO:0000256" key="4">
    <source>
        <dbReference type="SAM" id="MobiDB-lite"/>
    </source>
</evidence>
<dbReference type="GO" id="GO:0016491">
    <property type="term" value="F:oxidoreductase activity"/>
    <property type="evidence" value="ECO:0007669"/>
    <property type="project" value="UniProtKB-KW"/>
</dbReference>
<dbReference type="SUPFAM" id="SSF51430">
    <property type="entry name" value="NAD(P)-linked oxidoreductase"/>
    <property type="match status" value="1"/>
</dbReference>
<dbReference type="Proteomes" id="UP000681967">
    <property type="component" value="Unassembled WGS sequence"/>
</dbReference>
<comment type="similarity">
    <text evidence="1">Belongs to the shaker potassium channel beta subunit family.</text>
</comment>
<feature type="region of interest" description="Disordered" evidence="4">
    <location>
        <begin position="1"/>
        <end position="75"/>
    </location>
</feature>
<protein>
    <recommendedName>
        <fullName evidence="5">NADP-dependent oxidoreductase domain-containing protein</fullName>
    </recommendedName>
</protein>
<name>A0A8S2W809_9BILA</name>
<dbReference type="EMBL" id="CAJOBH010063790">
    <property type="protein sequence ID" value="CAF4438104.1"/>
    <property type="molecule type" value="Genomic_DNA"/>
</dbReference>
<feature type="compositionally biased region" description="Low complexity" evidence="4">
    <location>
        <begin position="57"/>
        <end position="69"/>
    </location>
</feature>
<dbReference type="GO" id="GO:0044325">
    <property type="term" value="F:transmembrane transporter binding"/>
    <property type="evidence" value="ECO:0007669"/>
    <property type="project" value="TreeGrafter"/>
</dbReference>
<dbReference type="GO" id="GO:1901379">
    <property type="term" value="P:regulation of potassium ion transmembrane transport"/>
    <property type="evidence" value="ECO:0007669"/>
    <property type="project" value="TreeGrafter"/>
</dbReference>
<evidence type="ECO:0000313" key="6">
    <source>
        <dbReference type="EMBL" id="CAF4438104.1"/>
    </source>
</evidence>
<dbReference type="GO" id="GO:0008076">
    <property type="term" value="C:voltage-gated potassium channel complex"/>
    <property type="evidence" value="ECO:0007669"/>
    <property type="project" value="TreeGrafter"/>
</dbReference>
<comment type="caution">
    <text evidence="6">The sequence shown here is derived from an EMBL/GenBank/DDBJ whole genome shotgun (WGS) entry which is preliminary data.</text>
</comment>
<sequence>MSSSSSLRQHQRKAVMVDSGHSPLGRNHSVGAPSHHHSSSTSFGTQRSYRSLPSPKTTTTTTMSTTTPTDDVLYEDDNNKQLNEKNSNNAFNFPHQIRDFHHSSINQKINETNMPQSTRNLCGSLIPLQSSSSSPNLNHRSTENDHLSPLINTPISFRKPDLKYRNLGRNGLRVSQLGLGTWVTFGGQISDDVAEELLTVAYDSGINLFDTAEVYAAGKAEITLGKVLKKKKWKRSSYIVSTKLFWGGKAETEKGLSRKHIIEGLRASLERLQLEYVDIVFA</sequence>
<feature type="non-terminal residue" evidence="6">
    <location>
        <position position="282"/>
    </location>
</feature>
<dbReference type="InterPro" id="IPR036812">
    <property type="entry name" value="NAD(P)_OxRdtase_dom_sf"/>
</dbReference>
<feature type="non-terminal residue" evidence="6">
    <location>
        <position position="1"/>
    </location>
</feature>
<reference evidence="6" key="1">
    <citation type="submission" date="2021-02" db="EMBL/GenBank/DDBJ databases">
        <authorList>
            <person name="Nowell W R."/>
        </authorList>
    </citation>
    <scope>NUCLEOTIDE SEQUENCE</scope>
</reference>
<dbReference type="AlphaFoldDB" id="A0A8S2W809"/>
<feature type="region of interest" description="Disordered" evidence="4">
    <location>
        <begin position="114"/>
        <end position="145"/>
    </location>
</feature>
<organism evidence="6 7">
    <name type="scientific">Rotaria magnacalcarata</name>
    <dbReference type="NCBI Taxonomy" id="392030"/>
    <lineage>
        <taxon>Eukaryota</taxon>
        <taxon>Metazoa</taxon>
        <taxon>Spiralia</taxon>
        <taxon>Gnathifera</taxon>
        <taxon>Rotifera</taxon>
        <taxon>Eurotatoria</taxon>
        <taxon>Bdelloidea</taxon>
        <taxon>Philodinida</taxon>
        <taxon>Philodinidae</taxon>
        <taxon>Rotaria</taxon>
    </lineage>
</organism>
<evidence type="ECO:0000259" key="5">
    <source>
        <dbReference type="Pfam" id="PF00248"/>
    </source>
</evidence>